<sequence length="157" mass="17245">MVGVGGTHRQCHFRFAQGRLRSIGLMPENGTLILADQSEVNTSGFTVEEAFIVNSYESDILPGALADLSAEDQARPLPELAGILLSLVDRGWIDVHWYIDRYLGPKVPRDLLPALLAAPGTWEYPEDHDWNGALTLVLTEAGTETAHLTAEELVQRP</sequence>
<proteinExistence type="predicted"/>
<organism evidence="1 2">
    <name type="scientific">Streptomyces luteireticuli</name>
    <dbReference type="NCBI Taxonomy" id="173858"/>
    <lineage>
        <taxon>Bacteria</taxon>
        <taxon>Bacillati</taxon>
        <taxon>Actinomycetota</taxon>
        <taxon>Actinomycetes</taxon>
        <taxon>Kitasatosporales</taxon>
        <taxon>Streptomycetaceae</taxon>
        <taxon>Streptomyces</taxon>
    </lineage>
</organism>
<evidence type="ECO:0000313" key="1">
    <source>
        <dbReference type="EMBL" id="GAA0413442.1"/>
    </source>
</evidence>
<comment type="caution">
    <text evidence="1">The sequence shown here is derived from an EMBL/GenBank/DDBJ whole genome shotgun (WGS) entry which is preliminary data.</text>
</comment>
<accession>A0ABP3IP94</accession>
<gene>
    <name evidence="1" type="ORF">GCM10010357_38260</name>
</gene>
<protein>
    <submittedName>
        <fullName evidence="1">Uncharacterized protein</fullName>
    </submittedName>
</protein>
<name>A0ABP3IP94_9ACTN</name>
<evidence type="ECO:0000313" key="2">
    <source>
        <dbReference type="Proteomes" id="UP001500879"/>
    </source>
</evidence>
<dbReference type="EMBL" id="BAAABX010000044">
    <property type="protein sequence ID" value="GAA0413442.1"/>
    <property type="molecule type" value="Genomic_DNA"/>
</dbReference>
<dbReference type="Proteomes" id="UP001500879">
    <property type="component" value="Unassembled WGS sequence"/>
</dbReference>
<reference evidence="2" key="1">
    <citation type="journal article" date="2019" name="Int. J. Syst. Evol. Microbiol.">
        <title>The Global Catalogue of Microorganisms (GCM) 10K type strain sequencing project: providing services to taxonomists for standard genome sequencing and annotation.</title>
        <authorList>
            <consortium name="The Broad Institute Genomics Platform"/>
            <consortium name="The Broad Institute Genome Sequencing Center for Infectious Disease"/>
            <person name="Wu L."/>
            <person name="Ma J."/>
        </authorList>
    </citation>
    <scope>NUCLEOTIDE SEQUENCE [LARGE SCALE GENOMIC DNA]</scope>
    <source>
        <strain evidence="2">JCM 4788</strain>
    </source>
</reference>
<keyword evidence="2" id="KW-1185">Reference proteome</keyword>